<dbReference type="Proteomes" id="UP000478052">
    <property type="component" value="Unassembled WGS sequence"/>
</dbReference>
<gene>
    <name evidence="1" type="ORF">FWK35_00017717</name>
</gene>
<sequence length="82" mass="9722">MLVYVTMNPEMTMAMKRHEEREALRSVIQQWNANRLDLFELSEPNEGIIKTKISIKLKTQKYPKINLNKCSIQILLIIIHRI</sequence>
<protein>
    <submittedName>
        <fullName evidence="1">Afadin isoform X4</fullName>
    </submittedName>
</protein>
<organism evidence="1 2">
    <name type="scientific">Aphis craccivora</name>
    <name type="common">Cowpea aphid</name>
    <dbReference type="NCBI Taxonomy" id="307492"/>
    <lineage>
        <taxon>Eukaryota</taxon>
        <taxon>Metazoa</taxon>
        <taxon>Ecdysozoa</taxon>
        <taxon>Arthropoda</taxon>
        <taxon>Hexapoda</taxon>
        <taxon>Insecta</taxon>
        <taxon>Pterygota</taxon>
        <taxon>Neoptera</taxon>
        <taxon>Paraneoptera</taxon>
        <taxon>Hemiptera</taxon>
        <taxon>Sternorrhyncha</taxon>
        <taxon>Aphidomorpha</taxon>
        <taxon>Aphidoidea</taxon>
        <taxon>Aphididae</taxon>
        <taxon>Aphidini</taxon>
        <taxon>Aphis</taxon>
        <taxon>Aphis</taxon>
    </lineage>
</organism>
<dbReference type="OrthoDB" id="6260541at2759"/>
<dbReference type="EMBL" id="VUJU01003144">
    <property type="protein sequence ID" value="KAF0758977.1"/>
    <property type="molecule type" value="Genomic_DNA"/>
</dbReference>
<name>A0A6G0YMX1_APHCR</name>
<dbReference type="AlphaFoldDB" id="A0A6G0YMX1"/>
<accession>A0A6G0YMX1</accession>
<comment type="caution">
    <text evidence="1">The sequence shown here is derived from an EMBL/GenBank/DDBJ whole genome shotgun (WGS) entry which is preliminary data.</text>
</comment>
<evidence type="ECO:0000313" key="1">
    <source>
        <dbReference type="EMBL" id="KAF0758977.1"/>
    </source>
</evidence>
<evidence type="ECO:0000313" key="2">
    <source>
        <dbReference type="Proteomes" id="UP000478052"/>
    </source>
</evidence>
<proteinExistence type="predicted"/>
<reference evidence="1 2" key="1">
    <citation type="submission" date="2019-08" db="EMBL/GenBank/DDBJ databases">
        <title>Whole genome of Aphis craccivora.</title>
        <authorList>
            <person name="Voronova N.V."/>
            <person name="Shulinski R.S."/>
            <person name="Bandarenka Y.V."/>
            <person name="Zhorov D.G."/>
            <person name="Warner D."/>
        </authorList>
    </citation>
    <scope>NUCLEOTIDE SEQUENCE [LARGE SCALE GENOMIC DNA]</scope>
    <source>
        <strain evidence="1">180601</strain>
        <tissue evidence="1">Whole Body</tissue>
    </source>
</reference>
<keyword evidence="2" id="KW-1185">Reference proteome</keyword>